<protein>
    <submittedName>
        <fullName evidence="3">Uncharacterized protein</fullName>
    </submittedName>
</protein>
<evidence type="ECO:0000313" key="3">
    <source>
        <dbReference type="EMBL" id="CAD7077523.1"/>
    </source>
</evidence>
<evidence type="ECO:0000259" key="2">
    <source>
        <dbReference type="PROSITE" id="PS50405"/>
    </source>
</evidence>
<dbReference type="CDD" id="cd03045">
    <property type="entry name" value="GST_N_Delta_Epsilon"/>
    <property type="match status" value="1"/>
</dbReference>
<feature type="domain" description="GST C-terminal" evidence="2">
    <location>
        <begin position="89"/>
        <end position="215"/>
    </location>
</feature>
<dbReference type="FunFam" id="3.40.30.10:FF:000208">
    <property type="entry name" value="glutathione S-transferase 1"/>
    <property type="match status" value="1"/>
</dbReference>
<dbReference type="CDD" id="cd03177">
    <property type="entry name" value="GST_C_Delta_Epsilon"/>
    <property type="match status" value="1"/>
</dbReference>
<dbReference type="InParanoid" id="A0A7R8YLH8"/>
<dbReference type="SFLD" id="SFLDG00358">
    <property type="entry name" value="Main_(cytGST)"/>
    <property type="match status" value="1"/>
</dbReference>
<keyword evidence="4" id="KW-1185">Reference proteome</keyword>
<evidence type="ECO:0000313" key="4">
    <source>
        <dbReference type="Proteomes" id="UP000594454"/>
    </source>
</evidence>
<dbReference type="Pfam" id="PF13409">
    <property type="entry name" value="GST_N_2"/>
    <property type="match status" value="1"/>
</dbReference>
<dbReference type="InterPro" id="IPR004046">
    <property type="entry name" value="GST_C"/>
</dbReference>
<dbReference type="OMA" id="FFPMDRS"/>
<dbReference type="PANTHER" id="PTHR43969:SF3">
    <property type="entry name" value="GLUTATHIONE S TRANSFERASE E11, ISOFORM A-RELATED"/>
    <property type="match status" value="1"/>
</dbReference>
<gene>
    <name evidence="3" type="ORF">HERILL_LOCUS864</name>
</gene>
<evidence type="ECO:0000259" key="1">
    <source>
        <dbReference type="PROSITE" id="PS50404"/>
    </source>
</evidence>
<dbReference type="InterPro" id="IPR040079">
    <property type="entry name" value="Glutathione_S-Trfase"/>
</dbReference>
<dbReference type="SUPFAM" id="SSF47616">
    <property type="entry name" value="GST C-terminal domain-like"/>
    <property type="match status" value="1"/>
</dbReference>
<dbReference type="EMBL" id="LR899009">
    <property type="protein sequence ID" value="CAD7077523.1"/>
    <property type="molecule type" value="Genomic_DNA"/>
</dbReference>
<dbReference type="SUPFAM" id="SSF52833">
    <property type="entry name" value="Thioredoxin-like"/>
    <property type="match status" value="1"/>
</dbReference>
<sequence length="223" mass="25311">MGKPILYYATISPCSRTVLLTAKAIGLELDLRPISMFKREHTTPEFIQMNPLRNIPLLNDNGAYIADSHVICAYLVDKYANNDALYPKDPLKRATVDSRMYFDAGFLFARLRFLYEPIAFGDVPEQAADKVEYASRPLGITEALLKDEPYICGDHLTIADFCCIATISSLIEPVAPEKNKYPRISAWMERLAELPYYEDANQFGADEFKQMVRNRLAENRAKA</sequence>
<proteinExistence type="predicted"/>
<dbReference type="InterPro" id="IPR004045">
    <property type="entry name" value="Glutathione_S-Trfase_N"/>
</dbReference>
<dbReference type="InterPro" id="IPR036282">
    <property type="entry name" value="Glutathione-S-Trfase_C_sf"/>
</dbReference>
<dbReference type="SFLD" id="SFLDS00019">
    <property type="entry name" value="Glutathione_Transferase_(cytos"/>
    <property type="match status" value="1"/>
</dbReference>
<dbReference type="SFLD" id="SFLDG01153">
    <property type="entry name" value="Main.4:_Theta-like"/>
    <property type="match status" value="1"/>
</dbReference>
<dbReference type="GO" id="GO:0004364">
    <property type="term" value="F:glutathione transferase activity"/>
    <property type="evidence" value="ECO:0007669"/>
    <property type="project" value="TreeGrafter"/>
</dbReference>
<dbReference type="PROSITE" id="PS50404">
    <property type="entry name" value="GST_NTER"/>
    <property type="match status" value="1"/>
</dbReference>
<dbReference type="AlphaFoldDB" id="A0A7R8YLH8"/>
<feature type="domain" description="GST N-terminal" evidence="1">
    <location>
        <begin position="2"/>
        <end position="83"/>
    </location>
</feature>
<dbReference type="InterPro" id="IPR036249">
    <property type="entry name" value="Thioredoxin-like_sf"/>
</dbReference>
<dbReference type="SMR" id="A0A7R8YLH8"/>
<dbReference type="InterPro" id="IPR010987">
    <property type="entry name" value="Glutathione-S-Trfase_C-like"/>
</dbReference>
<reference evidence="3 4" key="1">
    <citation type="submission" date="2020-11" db="EMBL/GenBank/DDBJ databases">
        <authorList>
            <person name="Wallbank WR R."/>
            <person name="Pardo Diaz C."/>
            <person name="Kozak K."/>
            <person name="Martin S."/>
            <person name="Jiggins C."/>
            <person name="Moest M."/>
            <person name="Warren A I."/>
            <person name="Generalovic N T."/>
            <person name="Byers J.R.P. K."/>
            <person name="Montejo-Kovacevich G."/>
            <person name="Yen C E."/>
        </authorList>
    </citation>
    <scope>NUCLEOTIDE SEQUENCE [LARGE SCALE GENOMIC DNA]</scope>
</reference>
<accession>A0A7R8YLH8</accession>
<dbReference type="PROSITE" id="PS50405">
    <property type="entry name" value="GST_CTER"/>
    <property type="match status" value="1"/>
</dbReference>
<dbReference type="PANTHER" id="PTHR43969">
    <property type="entry name" value="GLUTATHIONE S TRANSFERASE D10, ISOFORM A-RELATED"/>
    <property type="match status" value="1"/>
</dbReference>
<dbReference type="FunFam" id="1.20.1050.10:FF:000007">
    <property type="entry name" value="Glutathione S-transferase 1-1"/>
    <property type="match status" value="1"/>
</dbReference>
<dbReference type="GO" id="GO:0006749">
    <property type="term" value="P:glutathione metabolic process"/>
    <property type="evidence" value="ECO:0007669"/>
    <property type="project" value="TreeGrafter"/>
</dbReference>
<dbReference type="OrthoDB" id="2309723at2759"/>
<name>A0A7R8YLH8_HERIL</name>
<dbReference type="Gene3D" id="3.40.30.10">
    <property type="entry name" value="Glutaredoxin"/>
    <property type="match status" value="1"/>
</dbReference>
<dbReference type="Gene3D" id="1.20.1050.10">
    <property type="match status" value="1"/>
</dbReference>
<dbReference type="Proteomes" id="UP000594454">
    <property type="component" value="Chromosome 1"/>
</dbReference>
<dbReference type="FunCoup" id="A0A7R8YLH8">
    <property type="interactions" value="369"/>
</dbReference>
<organism evidence="3 4">
    <name type="scientific">Hermetia illucens</name>
    <name type="common">Black soldier fly</name>
    <dbReference type="NCBI Taxonomy" id="343691"/>
    <lineage>
        <taxon>Eukaryota</taxon>
        <taxon>Metazoa</taxon>
        <taxon>Ecdysozoa</taxon>
        <taxon>Arthropoda</taxon>
        <taxon>Hexapoda</taxon>
        <taxon>Insecta</taxon>
        <taxon>Pterygota</taxon>
        <taxon>Neoptera</taxon>
        <taxon>Endopterygota</taxon>
        <taxon>Diptera</taxon>
        <taxon>Brachycera</taxon>
        <taxon>Stratiomyomorpha</taxon>
        <taxon>Stratiomyidae</taxon>
        <taxon>Hermetiinae</taxon>
        <taxon>Hermetia</taxon>
    </lineage>
</organism>
<dbReference type="Pfam" id="PF00043">
    <property type="entry name" value="GST_C"/>
    <property type="match status" value="1"/>
</dbReference>